<evidence type="ECO:0000313" key="9">
    <source>
        <dbReference type="Proteomes" id="UP000464452"/>
    </source>
</evidence>
<gene>
    <name evidence="8" type="ORF">G3A45_10200</name>
</gene>
<dbReference type="Gene3D" id="3.40.930.10">
    <property type="entry name" value="Mannitol-specific EII, Chain A"/>
    <property type="match status" value="1"/>
</dbReference>
<comment type="subcellular location">
    <subcellularLocation>
        <location evidence="1">Cytoplasm</location>
    </subcellularLocation>
</comment>
<keyword evidence="4" id="KW-0762">Sugar transport</keyword>
<dbReference type="GO" id="GO:0009401">
    <property type="term" value="P:phosphoenolpyruvate-dependent sugar phosphotransferase system"/>
    <property type="evidence" value="ECO:0007669"/>
    <property type="project" value="UniProtKB-KW"/>
</dbReference>
<dbReference type="InterPro" id="IPR002178">
    <property type="entry name" value="PTS_EIIA_type-2_dom"/>
</dbReference>
<dbReference type="GO" id="GO:0016020">
    <property type="term" value="C:membrane"/>
    <property type="evidence" value="ECO:0007669"/>
    <property type="project" value="InterPro"/>
</dbReference>
<keyword evidence="3" id="KW-0597">Phosphoprotein</keyword>
<dbReference type="KEGG" id="cazo:G3A45_10200"/>
<dbReference type="Proteomes" id="UP000464452">
    <property type="component" value="Chromosome"/>
</dbReference>
<dbReference type="Pfam" id="PF00359">
    <property type="entry name" value="PTS_EIIA_2"/>
    <property type="match status" value="1"/>
</dbReference>
<dbReference type="PANTHER" id="PTHR47738">
    <property type="entry name" value="PTS SYSTEM FRUCTOSE-LIKE EIIA COMPONENT-RELATED"/>
    <property type="match status" value="1"/>
</dbReference>
<dbReference type="AlphaFoldDB" id="A0A6P1YIE9"/>
<evidence type="ECO:0000256" key="2">
    <source>
        <dbReference type="ARBA" id="ARBA00022448"/>
    </source>
</evidence>
<dbReference type="SUPFAM" id="SSF55804">
    <property type="entry name" value="Phoshotransferase/anion transport protein"/>
    <property type="match status" value="1"/>
</dbReference>
<accession>A0A6P1YIE9</accession>
<evidence type="ECO:0000256" key="1">
    <source>
        <dbReference type="ARBA" id="ARBA00004496"/>
    </source>
</evidence>
<sequence>MIAVNSIINKKLIKLNVNGNSKKEIIVELAKLIDEQGRLNSIDEYIEEVLKREELSTTGIGFGVAIPHGKTNAVKVPTVAFGRIKDGVEWQSLDGEPVHIVFLLAVPEKAASNAHLKILAALSRKLMDENFREELLTVNSEEKLIETLETIFANALD</sequence>
<evidence type="ECO:0000256" key="5">
    <source>
        <dbReference type="ARBA" id="ARBA00022679"/>
    </source>
</evidence>
<keyword evidence="5" id="KW-0808">Transferase</keyword>
<reference evidence="8 9" key="1">
    <citation type="submission" date="2020-02" db="EMBL/GenBank/DDBJ databases">
        <title>Thermophilic hydrogen producing bacteria, Caloranaerobacter azorensis.</title>
        <authorList>
            <person name="Baek K."/>
        </authorList>
    </citation>
    <scope>NUCLEOTIDE SEQUENCE [LARGE SCALE GENOMIC DNA]</scope>
    <source>
        <strain evidence="8 9">T3-1</strain>
    </source>
</reference>
<evidence type="ECO:0000256" key="3">
    <source>
        <dbReference type="ARBA" id="ARBA00022553"/>
    </source>
</evidence>
<dbReference type="PROSITE" id="PS51094">
    <property type="entry name" value="PTS_EIIA_TYPE_2"/>
    <property type="match status" value="1"/>
</dbReference>
<evidence type="ECO:0000259" key="7">
    <source>
        <dbReference type="PROSITE" id="PS51094"/>
    </source>
</evidence>
<evidence type="ECO:0000256" key="6">
    <source>
        <dbReference type="ARBA" id="ARBA00022683"/>
    </source>
</evidence>
<evidence type="ECO:0000313" key="8">
    <source>
        <dbReference type="EMBL" id="QIB27626.1"/>
    </source>
</evidence>
<keyword evidence="6" id="KW-0598">Phosphotransferase system</keyword>
<keyword evidence="2" id="KW-0813">Transport</keyword>
<dbReference type="FunFam" id="3.40.930.10:FF:000009">
    <property type="entry name" value="PTS system, fructose specific IIABC component"/>
    <property type="match status" value="1"/>
</dbReference>
<dbReference type="InterPro" id="IPR016152">
    <property type="entry name" value="PTrfase/Anion_transptr"/>
</dbReference>
<proteinExistence type="predicted"/>
<organism evidence="8 9">
    <name type="scientific">Caloranaerobacter azorensis</name>
    <dbReference type="NCBI Taxonomy" id="116090"/>
    <lineage>
        <taxon>Bacteria</taxon>
        <taxon>Bacillati</taxon>
        <taxon>Bacillota</taxon>
        <taxon>Tissierellia</taxon>
        <taxon>Tissierellales</taxon>
        <taxon>Thermohalobacteraceae</taxon>
        <taxon>Caloranaerobacter</taxon>
    </lineage>
</organism>
<dbReference type="InterPro" id="IPR051541">
    <property type="entry name" value="PTS_SugarTrans_NitroReg"/>
</dbReference>
<name>A0A6P1YIE9_9FIRM</name>
<evidence type="ECO:0000256" key="4">
    <source>
        <dbReference type="ARBA" id="ARBA00022597"/>
    </source>
</evidence>
<dbReference type="InterPro" id="IPR004715">
    <property type="entry name" value="PTS_IIA_fruc"/>
</dbReference>
<protein>
    <submittedName>
        <fullName evidence="8">PTS transporter subunit EIIA</fullName>
    </submittedName>
</protein>
<dbReference type="PROSITE" id="PS00372">
    <property type="entry name" value="PTS_EIIA_TYPE_2_HIS"/>
    <property type="match status" value="1"/>
</dbReference>
<dbReference type="NCBIfam" id="TIGR00848">
    <property type="entry name" value="fruA"/>
    <property type="match status" value="1"/>
</dbReference>
<dbReference type="GO" id="GO:0005737">
    <property type="term" value="C:cytoplasm"/>
    <property type="evidence" value="ECO:0007669"/>
    <property type="project" value="UniProtKB-SubCell"/>
</dbReference>
<feature type="domain" description="PTS EIIA type-2" evidence="7">
    <location>
        <begin position="6"/>
        <end position="151"/>
    </location>
</feature>
<dbReference type="PANTHER" id="PTHR47738:SF2">
    <property type="entry name" value="PTS SYSTEM FRUCTOSE-LIKE EIIA COMPONENT"/>
    <property type="match status" value="1"/>
</dbReference>
<dbReference type="EMBL" id="CP048617">
    <property type="protein sequence ID" value="QIB27626.1"/>
    <property type="molecule type" value="Genomic_DNA"/>
</dbReference>
<dbReference type="CDD" id="cd00211">
    <property type="entry name" value="PTS_IIA_fru"/>
    <property type="match status" value="1"/>
</dbReference>
<dbReference type="GO" id="GO:0008982">
    <property type="term" value="F:protein-N(PI)-phosphohistidine-sugar phosphotransferase activity"/>
    <property type="evidence" value="ECO:0007669"/>
    <property type="project" value="InterPro"/>
</dbReference>